<dbReference type="AlphaFoldDB" id="A0A6G8F2E5"/>
<evidence type="ECO:0000256" key="1">
    <source>
        <dbReference type="SAM" id="MobiDB-lite"/>
    </source>
</evidence>
<accession>A0A6G8F2E5</accession>
<sequence length="82" mass="8831">MKSYREQLEEIQKAISDILSGAQEAWYNGQKVKKADLNVLFAQEKYLRGKVSRDPSGGGDGDSGSGTSSGRSGIRVRGITPV</sequence>
<proteinExistence type="predicted"/>
<organism evidence="2">
    <name type="scientific">uncultured Alphaproteobacteria bacterium</name>
    <dbReference type="NCBI Taxonomy" id="91750"/>
    <lineage>
        <taxon>Bacteria</taxon>
        <taxon>Pseudomonadati</taxon>
        <taxon>Pseudomonadota</taxon>
        <taxon>Alphaproteobacteria</taxon>
        <taxon>environmental samples</taxon>
    </lineage>
</organism>
<feature type="compositionally biased region" description="Low complexity" evidence="1">
    <location>
        <begin position="65"/>
        <end position="82"/>
    </location>
</feature>
<evidence type="ECO:0000313" key="2">
    <source>
        <dbReference type="EMBL" id="QIM10459.1"/>
    </source>
</evidence>
<dbReference type="EMBL" id="MN990730">
    <property type="protein sequence ID" value="QIM10459.1"/>
    <property type="molecule type" value="Genomic_DNA"/>
</dbReference>
<feature type="region of interest" description="Disordered" evidence="1">
    <location>
        <begin position="50"/>
        <end position="82"/>
    </location>
</feature>
<protein>
    <submittedName>
        <fullName evidence="2">Uncharacterized protein</fullName>
    </submittedName>
</protein>
<name>A0A6G8F2E5_9PROT</name>
<reference evidence="2" key="1">
    <citation type="journal article" date="2020" name="J. ISSAAS">
        <title>Lactobacilli and other gastrointestinal microbiota of Peromyscus leucopus, reservoir host for agents of Lyme disease and other zoonoses in North America.</title>
        <authorList>
            <person name="Milovic A."/>
            <person name="Bassam K."/>
            <person name="Shao H."/>
            <person name="Chatzistamou I."/>
            <person name="Tufts D.M."/>
            <person name="Diuk-Wasser M."/>
            <person name="Barbour A.G."/>
        </authorList>
    </citation>
    <scope>NUCLEOTIDE SEQUENCE</scope>
    <source>
        <strain evidence="2">LL90</strain>
    </source>
</reference>
<gene>
    <name evidence="2" type="ORF">PlAlph_3510</name>
</gene>